<reference evidence="4" key="1">
    <citation type="submission" date="2016-06" db="EMBL/GenBank/DDBJ databases">
        <authorList>
            <person name="Nascimento L."/>
            <person name="Pereira R.V."/>
            <person name="Martins L.F."/>
            <person name="Quaggio R.B."/>
            <person name="Silva A.M."/>
            <person name="Setubal J.C."/>
        </authorList>
    </citation>
    <scope>NUCLEOTIDE SEQUENCE [LARGE SCALE GENOMIC DNA]</scope>
</reference>
<dbReference type="InterPro" id="IPR021309">
    <property type="entry name" value="YgaP-like_TM"/>
</dbReference>
<evidence type="ECO:0000313" key="3">
    <source>
        <dbReference type="EMBL" id="OUM84405.1"/>
    </source>
</evidence>
<proteinExistence type="predicted"/>
<dbReference type="EMBL" id="LZRT01000130">
    <property type="protein sequence ID" value="OUM84405.1"/>
    <property type="molecule type" value="Genomic_DNA"/>
</dbReference>
<dbReference type="Pfam" id="PF11127">
    <property type="entry name" value="YgaP-like_TM"/>
    <property type="match status" value="1"/>
</dbReference>
<feature type="domain" description="Inner membrane protein YgaP-like transmembrane" evidence="2">
    <location>
        <begin position="1"/>
        <end position="69"/>
    </location>
</feature>
<accession>A0A1Y3PAQ5</accession>
<protein>
    <recommendedName>
        <fullName evidence="2">Inner membrane protein YgaP-like transmembrane domain-containing protein</fullName>
    </recommendedName>
</protein>
<name>A0A1Y3PAQ5_9BACI</name>
<feature type="region of interest" description="Disordered" evidence="1">
    <location>
        <begin position="87"/>
        <end position="128"/>
    </location>
</feature>
<evidence type="ECO:0000259" key="2">
    <source>
        <dbReference type="Pfam" id="PF11127"/>
    </source>
</evidence>
<evidence type="ECO:0000256" key="1">
    <source>
        <dbReference type="SAM" id="MobiDB-lite"/>
    </source>
</evidence>
<dbReference type="AlphaFoldDB" id="A0A1Y3PAQ5"/>
<evidence type="ECO:0000313" key="4">
    <source>
        <dbReference type="Proteomes" id="UP000196475"/>
    </source>
</evidence>
<dbReference type="Proteomes" id="UP000196475">
    <property type="component" value="Unassembled WGS sequence"/>
</dbReference>
<comment type="caution">
    <text evidence="3">The sequence shown here is derived from an EMBL/GenBank/DDBJ whole genome shotgun (WGS) entry which is preliminary data.</text>
</comment>
<sequence>MRKNVGTWDALFRITLGLAGLAWSISRMARLPYRSSGFTRFILWMSAMKVAEGITRFCPMLFAFNMNSEGITIRWKNPGKQQASLLFGEEVQEEQRQSAQHQGAPRPLGHSAGKSIRARQLGKPRPLQ</sequence>
<gene>
    <name evidence="3" type="ORF">BAA01_00865</name>
</gene>
<organism evidence="3 4">
    <name type="scientific">Bacillus thermozeamaize</name>
    <dbReference type="NCBI Taxonomy" id="230954"/>
    <lineage>
        <taxon>Bacteria</taxon>
        <taxon>Bacillati</taxon>
        <taxon>Bacillota</taxon>
        <taxon>Bacilli</taxon>
        <taxon>Bacillales</taxon>
        <taxon>Bacillaceae</taxon>
        <taxon>Bacillus</taxon>
    </lineage>
</organism>